<feature type="domain" description="Major facilitator superfamily (MFS) profile" evidence="9">
    <location>
        <begin position="1"/>
        <end position="406"/>
    </location>
</feature>
<evidence type="ECO:0000313" key="11">
    <source>
        <dbReference type="Proteomes" id="UP000286045"/>
    </source>
</evidence>
<reference evidence="10 11" key="1">
    <citation type="submission" date="2018-12" db="EMBL/GenBank/DDBJ databases">
        <title>Draft genome sequence of Xylaria grammica IHI A82.</title>
        <authorList>
            <person name="Buettner E."/>
            <person name="Kellner H."/>
        </authorList>
    </citation>
    <scope>NUCLEOTIDE SEQUENCE [LARGE SCALE GENOMIC DNA]</scope>
    <source>
        <strain evidence="10 11">IHI A82</strain>
    </source>
</reference>
<feature type="transmembrane region" description="Helical" evidence="8">
    <location>
        <begin position="360"/>
        <end position="377"/>
    </location>
</feature>
<dbReference type="Gene3D" id="1.20.1250.20">
    <property type="entry name" value="MFS general substrate transporter like domains"/>
    <property type="match status" value="1"/>
</dbReference>
<protein>
    <recommendedName>
        <fullName evidence="9">Major facilitator superfamily (MFS) profile domain-containing protein</fullName>
    </recommendedName>
</protein>
<evidence type="ECO:0000256" key="4">
    <source>
        <dbReference type="ARBA" id="ARBA00022692"/>
    </source>
</evidence>
<evidence type="ECO:0000256" key="3">
    <source>
        <dbReference type="ARBA" id="ARBA00022448"/>
    </source>
</evidence>
<keyword evidence="11" id="KW-1185">Reference proteome</keyword>
<feature type="transmembrane region" description="Helical" evidence="8">
    <location>
        <begin position="222"/>
        <end position="244"/>
    </location>
</feature>
<dbReference type="InterPro" id="IPR005828">
    <property type="entry name" value="MFS_sugar_transport-like"/>
</dbReference>
<dbReference type="EMBL" id="RYZI01000011">
    <property type="protein sequence ID" value="RWA14208.1"/>
    <property type="molecule type" value="Genomic_DNA"/>
</dbReference>
<dbReference type="FunFam" id="1.20.1250.20:FF:000061">
    <property type="entry name" value="MFS sugar transporter"/>
    <property type="match status" value="1"/>
</dbReference>
<evidence type="ECO:0000256" key="2">
    <source>
        <dbReference type="ARBA" id="ARBA00010992"/>
    </source>
</evidence>
<feature type="transmembrane region" description="Helical" evidence="8">
    <location>
        <begin position="287"/>
        <end position="310"/>
    </location>
</feature>
<comment type="similarity">
    <text evidence="2 7">Belongs to the major facilitator superfamily. Sugar transporter (TC 2.A.1.1) family.</text>
</comment>
<dbReference type="Proteomes" id="UP000286045">
    <property type="component" value="Unassembled WGS sequence"/>
</dbReference>
<dbReference type="AlphaFoldDB" id="A0A439DIG1"/>
<dbReference type="GO" id="GO:0016020">
    <property type="term" value="C:membrane"/>
    <property type="evidence" value="ECO:0007669"/>
    <property type="project" value="UniProtKB-SubCell"/>
</dbReference>
<dbReference type="NCBIfam" id="TIGR00879">
    <property type="entry name" value="SP"/>
    <property type="match status" value="1"/>
</dbReference>
<dbReference type="InterPro" id="IPR036259">
    <property type="entry name" value="MFS_trans_sf"/>
</dbReference>
<keyword evidence="5 8" id="KW-1133">Transmembrane helix</keyword>
<dbReference type="InterPro" id="IPR003663">
    <property type="entry name" value="Sugar/inositol_transpt"/>
</dbReference>
<dbReference type="PRINTS" id="PR00171">
    <property type="entry name" value="SUGRTRNSPORT"/>
</dbReference>
<keyword evidence="6 8" id="KW-0472">Membrane</keyword>
<evidence type="ECO:0000256" key="7">
    <source>
        <dbReference type="RuleBase" id="RU003346"/>
    </source>
</evidence>
<gene>
    <name evidence="10" type="ORF">EKO27_g895</name>
</gene>
<keyword evidence="3 7" id="KW-0813">Transport</keyword>
<evidence type="ECO:0000256" key="8">
    <source>
        <dbReference type="SAM" id="Phobius"/>
    </source>
</evidence>
<feature type="transmembrane region" description="Helical" evidence="8">
    <location>
        <begin position="43"/>
        <end position="62"/>
    </location>
</feature>
<dbReference type="InterPro" id="IPR020846">
    <property type="entry name" value="MFS_dom"/>
</dbReference>
<evidence type="ECO:0000256" key="1">
    <source>
        <dbReference type="ARBA" id="ARBA00004141"/>
    </source>
</evidence>
<dbReference type="Pfam" id="PF00083">
    <property type="entry name" value="Sugar_tr"/>
    <property type="match status" value="1"/>
</dbReference>
<feature type="transmembrane region" description="Helical" evidence="8">
    <location>
        <begin position="383"/>
        <end position="402"/>
    </location>
</feature>
<feature type="transmembrane region" description="Helical" evidence="8">
    <location>
        <begin position="256"/>
        <end position="280"/>
    </location>
</feature>
<dbReference type="PANTHER" id="PTHR48022">
    <property type="entry name" value="PLASTIDIC GLUCOSE TRANSPORTER 4"/>
    <property type="match status" value="1"/>
</dbReference>
<dbReference type="PANTHER" id="PTHR48022:SF68">
    <property type="entry name" value="MAJOR FACILITATOR SUPERFAMILY (MFS) PROFILE DOMAIN-CONTAINING PROTEIN-RELATED"/>
    <property type="match status" value="1"/>
</dbReference>
<feature type="transmembrane region" description="Helical" evidence="8">
    <location>
        <begin position="12"/>
        <end position="34"/>
    </location>
</feature>
<comment type="caution">
    <text evidence="10">The sequence shown here is derived from an EMBL/GenBank/DDBJ whole genome shotgun (WGS) entry which is preliminary data.</text>
</comment>
<comment type="subcellular location">
    <subcellularLocation>
        <location evidence="1">Membrane</location>
        <topology evidence="1">Multi-pass membrane protein</topology>
    </subcellularLocation>
</comment>
<dbReference type="GO" id="GO:0005351">
    <property type="term" value="F:carbohydrate:proton symporter activity"/>
    <property type="evidence" value="ECO:0007669"/>
    <property type="project" value="TreeGrafter"/>
</dbReference>
<evidence type="ECO:0000313" key="10">
    <source>
        <dbReference type="EMBL" id="RWA14208.1"/>
    </source>
</evidence>
<feature type="transmembrane region" description="Helical" evidence="8">
    <location>
        <begin position="131"/>
        <end position="154"/>
    </location>
</feature>
<proteinExistence type="inferred from homology"/>
<accession>A0A439DIG1</accession>
<feature type="transmembrane region" description="Helical" evidence="8">
    <location>
        <begin position="316"/>
        <end position="339"/>
    </location>
</feature>
<sequence>MTASQKSHRSLIQGIAVSSYNLGCFAGALLTVIIGDRLGRRRCIFLGSVIMVIGAILQASAFSLAHLVVGRLICGIGNGINTSTVPVWQVECSKPHRKGQAIVFELSIVILGVALSYWIDFGFSFLDPSSAAWRAPIATQLLFSIFVASVVLTMPESPRYLILKDRDDEALEVLSAINGLPADDVELPVQLRSVKATITASAQGSYRDLFTMGRTKNFQRTALAYGIQVMQQVTGINLITYYAATIYQNDIGLSGFLSRILAAANGTEYFLATIPTIFLVEKCGRRPLLFVGSAGMAISMIILTVTTSIGSAQSGIAAATFLFVFNTFFAIGWVSLPWLMPSELVPVGIRAQANALSTSANWIFNFLVVMITPVAFATVGPKAYIIFAVFNAVSIPIVYFCYPETAYRSLEEIDLIFAKSTGVYDAVKVAKSMPNHFGKHGEVLIDMLPEVEHEIALTDKSEKGYEVKHVETKE</sequence>
<dbReference type="InterPro" id="IPR050360">
    <property type="entry name" value="MFS_Sugar_Transporters"/>
</dbReference>
<dbReference type="SUPFAM" id="SSF103473">
    <property type="entry name" value="MFS general substrate transporter"/>
    <property type="match status" value="1"/>
</dbReference>
<keyword evidence="4 8" id="KW-0812">Transmembrane</keyword>
<evidence type="ECO:0000256" key="6">
    <source>
        <dbReference type="ARBA" id="ARBA00023136"/>
    </source>
</evidence>
<name>A0A439DIG1_9PEZI</name>
<evidence type="ECO:0000259" key="9">
    <source>
        <dbReference type="PROSITE" id="PS50850"/>
    </source>
</evidence>
<dbReference type="PROSITE" id="PS50850">
    <property type="entry name" value="MFS"/>
    <property type="match status" value="1"/>
</dbReference>
<feature type="transmembrane region" description="Helical" evidence="8">
    <location>
        <begin position="102"/>
        <end position="119"/>
    </location>
</feature>
<organism evidence="10 11">
    <name type="scientific">Xylaria grammica</name>
    <dbReference type="NCBI Taxonomy" id="363999"/>
    <lineage>
        <taxon>Eukaryota</taxon>
        <taxon>Fungi</taxon>
        <taxon>Dikarya</taxon>
        <taxon>Ascomycota</taxon>
        <taxon>Pezizomycotina</taxon>
        <taxon>Sordariomycetes</taxon>
        <taxon>Xylariomycetidae</taxon>
        <taxon>Xylariales</taxon>
        <taxon>Xylariaceae</taxon>
        <taxon>Xylaria</taxon>
    </lineage>
</organism>
<evidence type="ECO:0000256" key="5">
    <source>
        <dbReference type="ARBA" id="ARBA00022989"/>
    </source>
</evidence>